<evidence type="ECO:0000256" key="7">
    <source>
        <dbReference type="SAM" id="MobiDB-lite"/>
    </source>
</evidence>
<dbReference type="InterPro" id="IPR025610">
    <property type="entry name" value="MYC/MYB_N"/>
</dbReference>
<dbReference type="SMART" id="SM00353">
    <property type="entry name" value="HLH"/>
    <property type="match status" value="1"/>
</dbReference>
<keyword evidence="6" id="KW-0175">Coiled coil</keyword>
<evidence type="ECO:0000256" key="3">
    <source>
        <dbReference type="ARBA" id="ARBA00023163"/>
    </source>
</evidence>
<dbReference type="EMBL" id="JASCZI010151081">
    <property type="protein sequence ID" value="MED6168928.1"/>
    <property type="molecule type" value="Genomic_DNA"/>
</dbReference>
<comment type="subcellular location">
    <subcellularLocation>
        <location evidence="1 5">Nucleus</location>
    </subcellularLocation>
</comment>
<keyword evidence="4 5" id="KW-0539">Nucleus</keyword>
<name>A0ABU6V901_9FABA</name>
<feature type="compositionally biased region" description="Basic and acidic residues" evidence="7">
    <location>
        <begin position="309"/>
        <end position="323"/>
    </location>
</feature>
<dbReference type="InterPro" id="IPR045084">
    <property type="entry name" value="AIB/MYC-like"/>
</dbReference>
<dbReference type="InterPro" id="IPR011598">
    <property type="entry name" value="bHLH_dom"/>
</dbReference>
<keyword evidence="10" id="KW-1185">Reference proteome</keyword>
<feature type="compositionally biased region" description="Basic residues" evidence="7">
    <location>
        <begin position="299"/>
        <end position="308"/>
    </location>
</feature>
<evidence type="ECO:0000256" key="5">
    <source>
        <dbReference type="RuleBase" id="RU369104"/>
    </source>
</evidence>
<dbReference type="InterPro" id="IPR036638">
    <property type="entry name" value="HLH_DNA-bd_sf"/>
</dbReference>
<dbReference type="Proteomes" id="UP001341840">
    <property type="component" value="Unassembled WGS sequence"/>
</dbReference>
<evidence type="ECO:0000313" key="10">
    <source>
        <dbReference type="Proteomes" id="UP001341840"/>
    </source>
</evidence>
<dbReference type="CDD" id="cd11449">
    <property type="entry name" value="bHLH_AtAIB_like"/>
    <property type="match status" value="1"/>
</dbReference>
<dbReference type="PANTHER" id="PTHR11514:SF47">
    <property type="entry name" value="TRANSCRIPTION FACTOR BHLH13"/>
    <property type="match status" value="1"/>
</dbReference>
<evidence type="ECO:0000313" key="9">
    <source>
        <dbReference type="EMBL" id="MED6168928.1"/>
    </source>
</evidence>
<dbReference type="PROSITE" id="PS50888">
    <property type="entry name" value="BHLH"/>
    <property type="match status" value="1"/>
</dbReference>
<feature type="coiled-coil region" evidence="6">
    <location>
        <begin position="351"/>
        <end position="378"/>
    </location>
</feature>
<dbReference type="SUPFAM" id="SSF47459">
    <property type="entry name" value="HLH, helix-loop-helix DNA-binding domain"/>
    <property type="match status" value="1"/>
</dbReference>
<organism evidence="9 10">
    <name type="scientific">Stylosanthes scabra</name>
    <dbReference type="NCBI Taxonomy" id="79078"/>
    <lineage>
        <taxon>Eukaryota</taxon>
        <taxon>Viridiplantae</taxon>
        <taxon>Streptophyta</taxon>
        <taxon>Embryophyta</taxon>
        <taxon>Tracheophyta</taxon>
        <taxon>Spermatophyta</taxon>
        <taxon>Magnoliopsida</taxon>
        <taxon>eudicotyledons</taxon>
        <taxon>Gunneridae</taxon>
        <taxon>Pentapetalae</taxon>
        <taxon>rosids</taxon>
        <taxon>fabids</taxon>
        <taxon>Fabales</taxon>
        <taxon>Fabaceae</taxon>
        <taxon>Papilionoideae</taxon>
        <taxon>50 kb inversion clade</taxon>
        <taxon>dalbergioids sensu lato</taxon>
        <taxon>Dalbergieae</taxon>
        <taxon>Pterocarpus clade</taxon>
        <taxon>Stylosanthes</taxon>
    </lineage>
</organism>
<evidence type="ECO:0000256" key="1">
    <source>
        <dbReference type="ARBA" id="ARBA00004123"/>
    </source>
</evidence>
<sequence>MFFLASMYFSFPKGHGGPGKCFELGKHLWICCDDDKDGEHEFLNCDSDYYERAFLAKSAGIKTVVLIPTELGVVELGSVRIVDENFDLLKNVYSIFSSSFAHSSSSFNGVVNVRGNEKNKFFCGMNIGDRDRDRDGDIKIMNHRLESVLVPKIFGKELNAVNLNSREKSFREKLAIRKIEERKSWSSYPNGSNEIRFSKKGRDGVNGLSLAGNQGLRQGCCPGEIFAPIPRSYHSNMTKQADCAVMRKDFLLKKFQQLPQGKVPMHIDFGVGTIIGECEVLDNNWSCKEEKSGVTQERRSRKRGRKPANGREEPLNHVEAERQRREKLNQRFYALRAVVPNISKMDKASLLGDAIAHINELQAKLKALESKKSTFGNTSKVGLSGSEVDSQERTYSSEVDIEVNQDVVTVKVSCPIDLHPASKLFQALKDSDMSVLESKLDATKDQVFHTFVIKSHDSEQLTKEKVIAAVFDKSNSRKSGIA</sequence>
<evidence type="ECO:0000256" key="6">
    <source>
        <dbReference type="SAM" id="Coils"/>
    </source>
</evidence>
<reference evidence="9 10" key="1">
    <citation type="journal article" date="2023" name="Plants (Basel)">
        <title>Bridging the Gap: Combining Genomics and Transcriptomics Approaches to Understand Stylosanthes scabra, an Orphan Legume from the Brazilian Caatinga.</title>
        <authorList>
            <person name="Ferreira-Neto J.R.C."/>
            <person name="da Silva M.D."/>
            <person name="Binneck E."/>
            <person name="de Melo N.F."/>
            <person name="da Silva R.H."/>
            <person name="de Melo A.L.T.M."/>
            <person name="Pandolfi V."/>
            <person name="Bustamante F.O."/>
            <person name="Brasileiro-Vidal A.C."/>
            <person name="Benko-Iseppon A.M."/>
        </authorList>
    </citation>
    <scope>NUCLEOTIDE SEQUENCE [LARGE SCALE GENOMIC DNA]</scope>
    <source>
        <tissue evidence="9">Leaves</tissue>
    </source>
</reference>
<dbReference type="Gene3D" id="4.10.280.10">
    <property type="entry name" value="Helix-loop-helix DNA-binding domain"/>
    <property type="match status" value="1"/>
</dbReference>
<keyword evidence="3 5" id="KW-0804">Transcription</keyword>
<dbReference type="PANTHER" id="PTHR11514">
    <property type="entry name" value="MYC"/>
    <property type="match status" value="1"/>
</dbReference>
<dbReference type="Pfam" id="PF14215">
    <property type="entry name" value="bHLH-MYC_N"/>
    <property type="match status" value="1"/>
</dbReference>
<keyword evidence="2 5" id="KW-0805">Transcription regulation</keyword>
<comment type="caution">
    <text evidence="9">The sequence shown here is derived from an EMBL/GenBank/DDBJ whole genome shotgun (WGS) entry which is preliminary data.</text>
</comment>
<evidence type="ECO:0000256" key="2">
    <source>
        <dbReference type="ARBA" id="ARBA00023015"/>
    </source>
</evidence>
<feature type="compositionally biased region" description="Basic and acidic residues" evidence="7">
    <location>
        <begin position="289"/>
        <end position="298"/>
    </location>
</feature>
<proteinExistence type="predicted"/>
<feature type="region of interest" description="Disordered" evidence="7">
    <location>
        <begin position="289"/>
        <end position="323"/>
    </location>
</feature>
<evidence type="ECO:0000259" key="8">
    <source>
        <dbReference type="PROSITE" id="PS50888"/>
    </source>
</evidence>
<accession>A0ABU6V901</accession>
<evidence type="ECO:0000256" key="4">
    <source>
        <dbReference type="ARBA" id="ARBA00023242"/>
    </source>
</evidence>
<protein>
    <recommendedName>
        <fullName evidence="5">Transcription factor</fullName>
        <shortName evidence="5">bHLH transcription factor</shortName>
    </recommendedName>
    <alternativeName>
        <fullName evidence="5">Basic helix-loop-helix protein</fullName>
    </alternativeName>
</protein>
<dbReference type="Pfam" id="PF00010">
    <property type="entry name" value="HLH"/>
    <property type="match status" value="1"/>
</dbReference>
<gene>
    <name evidence="9" type="ORF">PIB30_016411</name>
</gene>
<feature type="domain" description="BHLH" evidence="8">
    <location>
        <begin position="312"/>
        <end position="361"/>
    </location>
</feature>